<evidence type="ECO:0000313" key="1">
    <source>
        <dbReference type="EMBL" id="PWZ22639.1"/>
    </source>
</evidence>
<dbReference type="Proteomes" id="UP000251960">
    <property type="component" value="Chromosome 5"/>
</dbReference>
<dbReference type="EMBL" id="NCVQ01000006">
    <property type="protein sequence ID" value="PWZ22639.1"/>
    <property type="molecule type" value="Genomic_DNA"/>
</dbReference>
<sequence>MQQIFLATNSC</sequence>
<organism evidence="1">
    <name type="scientific">Zea mays</name>
    <name type="common">Maize</name>
    <dbReference type="NCBI Taxonomy" id="4577"/>
    <lineage>
        <taxon>Eukaryota</taxon>
        <taxon>Viridiplantae</taxon>
        <taxon>Streptophyta</taxon>
        <taxon>Embryophyta</taxon>
        <taxon>Tracheophyta</taxon>
        <taxon>Spermatophyta</taxon>
        <taxon>Magnoliopsida</taxon>
        <taxon>Liliopsida</taxon>
        <taxon>Poales</taxon>
        <taxon>Poaceae</taxon>
        <taxon>PACMAD clade</taxon>
        <taxon>Panicoideae</taxon>
        <taxon>Andropogonodae</taxon>
        <taxon>Andropogoneae</taxon>
        <taxon>Tripsacinae</taxon>
        <taxon>Zea</taxon>
    </lineage>
</organism>
<accession>A0A3L6EPM5</accession>
<proteinExistence type="predicted"/>
<reference evidence="1" key="1">
    <citation type="journal article" date="2018" name="Nat. Genet.">
        <title>Extensive intraspecific gene order and gene structural variations between Mo17 and other maize genomes.</title>
        <authorList>
            <person name="Sun S."/>
            <person name="Zhou Y."/>
            <person name="Chen J."/>
            <person name="Shi J."/>
            <person name="Zhao H."/>
            <person name="Zhao H."/>
            <person name="Song W."/>
            <person name="Zhang M."/>
            <person name="Cui Y."/>
            <person name="Dong X."/>
            <person name="Liu H."/>
            <person name="Ma X."/>
            <person name="Jiao Y."/>
            <person name="Wang B."/>
            <person name="Wei X."/>
            <person name="Stein J.C."/>
            <person name="Glaubitz J.C."/>
            <person name="Lu F."/>
            <person name="Yu G."/>
            <person name="Liang C."/>
            <person name="Fengler K."/>
            <person name="Li B."/>
            <person name="Rafalski A."/>
            <person name="Schnable P.S."/>
            <person name="Ware D.H."/>
            <person name="Buckler E.S."/>
            <person name="Lai J."/>
        </authorList>
    </citation>
    <scope>NUCLEOTIDE SEQUENCE [LARGE SCALE GENOMIC DNA]</scope>
    <source>
        <tissue evidence="1">Seedling</tissue>
    </source>
</reference>
<name>A0A3L6EPM5_MAIZE</name>
<protein>
    <submittedName>
        <fullName evidence="1">Uncharacterized protein</fullName>
    </submittedName>
</protein>
<comment type="caution">
    <text evidence="1">The sequence shown here is derived from an EMBL/GenBank/DDBJ whole genome shotgun (WGS) entry which is preliminary data.</text>
</comment>
<gene>
    <name evidence="1" type="ORF">Zm00014a_019625</name>
</gene>